<evidence type="ECO:0000313" key="3">
    <source>
        <dbReference type="Proteomes" id="UP000186004"/>
    </source>
</evidence>
<keyword evidence="1" id="KW-1133">Transmembrane helix</keyword>
<keyword evidence="1" id="KW-0472">Membrane</keyword>
<name>A0A1N6Z9J6_9ACTN</name>
<dbReference type="OrthoDB" id="3386585at2"/>
<keyword evidence="1" id="KW-0812">Transmembrane</keyword>
<evidence type="ECO:0000256" key="1">
    <source>
        <dbReference type="SAM" id="Phobius"/>
    </source>
</evidence>
<gene>
    <name evidence="2" type="ORF">SAMN05444858_107239</name>
</gene>
<accession>A0A1N6Z9J6</accession>
<evidence type="ECO:0000313" key="2">
    <source>
        <dbReference type="EMBL" id="SIR23540.1"/>
    </source>
</evidence>
<sequence>MGNLAAAGFGALASLVVVAIGAWLQAQRERRHWLRDQKLRGAVDYVTSTRYLLNQYRKLGELGMDEDDRREWLNRMQSARSTLSLLCGARTVTLANDVARALYRLGPESDEAQEDAAETAFQNLVWQLRKELGSPRLDG</sequence>
<dbReference type="Proteomes" id="UP000186004">
    <property type="component" value="Unassembled WGS sequence"/>
</dbReference>
<proteinExistence type="predicted"/>
<dbReference type="RefSeq" id="WP_084752730.1">
    <property type="nucleotide sequence ID" value="NZ_FTNF01000007.1"/>
</dbReference>
<dbReference type="EMBL" id="FTNF01000007">
    <property type="protein sequence ID" value="SIR23540.1"/>
    <property type="molecule type" value="Genomic_DNA"/>
</dbReference>
<dbReference type="AlphaFoldDB" id="A0A1N6Z9J6"/>
<feature type="transmembrane region" description="Helical" evidence="1">
    <location>
        <begin position="6"/>
        <end position="26"/>
    </location>
</feature>
<reference evidence="2 3" key="1">
    <citation type="submission" date="2017-01" db="EMBL/GenBank/DDBJ databases">
        <authorList>
            <person name="Mah S.A."/>
            <person name="Swanson W.J."/>
            <person name="Moy G.W."/>
            <person name="Vacquier V.D."/>
        </authorList>
    </citation>
    <scope>NUCLEOTIDE SEQUENCE [LARGE SCALE GENOMIC DNA]</scope>
    <source>
        <strain evidence="2 3">DSM 45758</strain>
    </source>
</reference>
<organism evidence="2 3">
    <name type="scientific">Micromonospora avicenniae</name>
    <dbReference type="NCBI Taxonomy" id="1198245"/>
    <lineage>
        <taxon>Bacteria</taxon>
        <taxon>Bacillati</taxon>
        <taxon>Actinomycetota</taxon>
        <taxon>Actinomycetes</taxon>
        <taxon>Micromonosporales</taxon>
        <taxon>Micromonosporaceae</taxon>
        <taxon>Micromonospora</taxon>
    </lineage>
</organism>
<protein>
    <submittedName>
        <fullName evidence="2">Uncharacterized protein</fullName>
    </submittedName>
</protein>
<keyword evidence="3" id="KW-1185">Reference proteome</keyword>